<dbReference type="EMBL" id="AHHD01000258">
    <property type="protein sequence ID" value="EKG16995.1"/>
    <property type="molecule type" value="Genomic_DNA"/>
</dbReference>
<proteinExistence type="predicted"/>
<accession>K2SJK8</accession>
<dbReference type="Proteomes" id="UP000007129">
    <property type="component" value="Unassembled WGS sequence"/>
</dbReference>
<dbReference type="AlphaFoldDB" id="K2SJK8"/>
<evidence type="ECO:0000313" key="2">
    <source>
        <dbReference type="Proteomes" id="UP000007129"/>
    </source>
</evidence>
<gene>
    <name evidence="1" type="ORF">MPH_05821</name>
</gene>
<dbReference type="HOGENOM" id="CLU_1475443_0_0_1"/>
<protein>
    <submittedName>
        <fullName evidence="1">Uncharacterized protein</fullName>
    </submittedName>
</protein>
<reference evidence="1 2" key="1">
    <citation type="journal article" date="2012" name="BMC Genomics">
        <title>Tools to kill: Genome of one of the most destructive plant pathogenic fungi Macrophomina phaseolina.</title>
        <authorList>
            <person name="Islam M.S."/>
            <person name="Haque M.S."/>
            <person name="Islam M.M."/>
            <person name="Emdad E.M."/>
            <person name="Halim A."/>
            <person name="Hossen Q.M.M."/>
            <person name="Hossain M.Z."/>
            <person name="Ahmed B."/>
            <person name="Rahim S."/>
            <person name="Rahman M.S."/>
            <person name="Alam M.M."/>
            <person name="Hou S."/>
            <person name="Wan X."/>
            <person name="Saito J.A."/>
            <person name="Alam M."/>
        </authorList>
    </citation>
    <scope>NUCLEOTIDE SEQUENCE [LARGE SCALE GENOMIC DNA]</scope>
    <source>
        <strain evidence="1 2">MS6</strain>
    </source>
</reference>
<name>K2SJK8_MACPH</name>
<comment type="caution">
    <text evidence="1">The sequence shown here is derived from an EMBL/GenBank/DDBJ whole genome shotgun (WGS) entry which is preliminary data.</text>
</comment>
<dbReference type="InParanoid" id="K2SJK8"/>
<sequence length="183" mass="20434">MGFGDGEGCQTLDFDIDVDSDGYVFEVIIRMQMSSGVKDALIRRNASTSDETRILNVAQHWVYRTIQLETEPCLLVPCTRGMIAGKLVGGLQIRSVRIIRCWGISLNPGIREIRTQLCKIKRSFQSWLTSPTSIIQALNAWSVSWASKMTRCSSSGWLVSRGVATMTVNRPGKFRINADDDDD</sequence>
<organism evidence="1 2">
    <name type="scientific">Macrophomina phaseolina (strain MS6)</name>
    <name type="common">Charcoal rot fungus</name>
    <dbReference type="NCBI Taxonomy" id="1126212"/>
    <lineage>
        <taxon>Eukaryota</taxon>
        <taxon>Fungi</taxon>
        <taxon>Dikarya</taxon>
        <taxon>Ascomycota</taxon>
        <taxon>Pezizomycotina</taxon>
        <taxon>Dothideomycetes</taxon>
        <taxon>Dothideomycetes incertae sedis</taxon>
        <taxon>Botryosphaeriales</taxon>
        <taxon>Botryosphaeriaceae</taxon>
        <taxon>Macrophomina</taxon>
    </lineage>
</organism>
<dbReference type="VEuPathDB" id="FungiDB:MPH_05821"/>
<evidence type="ECO:0000313" key="1">
    <source>
        <dbReference type="EMBL" id="EKG16995.1"/>
    </source>
</evidence>